<dbReference type="AlphaFoldDB" id="A0A0A9B155"/>
<sequence>MPFPGFPTLTKDKPVPRFGRKASNCNSENVFAPQRP</sequence>
<dbReference type="EMBL" id="GBRH01242012">
    <property type="protein sequence ID" value="JAD55883.1"/>
    <property type="molecule type" value="Transcribed_RNA"/>
</dbReference>
<evidence type="ECO:0000313" key="2">
    <source>
        <dbReference type="EMBL" id="JAD55883.1"/>
    </source>
</evidence>
<name>A0A0A9B155_ARUDO</name>
<accession>A0A0A9B155</accession>
<evidence type="ECO:0000256" key="1">
    <source>
        <dbReference type="SAM" id="MobiDB-lite"/>
    </source>
</evidence>
<protein>
    <submittedName>
        <fullName evidence="2">Uncharacterized protein</fullName>
    </submittedName>
</protein>
<organism evidence="2">
    <name type="scientific">Arundo donax</name>
    <name type="common">Giant reed</name>
    <name type="synonym">Donax arundinaceus</name>
    <dbReference type="NCBI Taxonomy" id="35708"/>
    <lineage>
        <taxon>Eukaryota</taxon>
        <taxon>Viridiplantae</taxon>
        <taxon>Streptophyta</taxon>
        <taxon>Embryophyta</taxon>
        <taxon>Tracheophyta</taxon>
        <taxon>Spermatophyta</taxon>
        <taxon>Magnoliopsida</taxon>
        <taxon>Liliopsida</taxon>
        <taxon>Poales</taxon>
        <taxon>Poaceae</taxon>
        <taxon>PACMAD clade</taxon>
        <taxon>Arundinoideae</taxon>
        <taxon>Arundineae</taxon>
        <taxon>Arundo</taxon>
    </lineage>
</organism>
<proteinExistence type="predicted"/>
<feature type="region of interest" description="Disordered" evidence="1">
    <location>
        <begin position="1"/>
        <end position="36"/>
    </location>
</feature>
<reference evidence="2" key="2">
    <citation type="journal article" date="2015" name="Data Brief">
        <title>Shoot transcriptome of the giant reed, Arundo donax.</title>
        <authorList>
            <person name="Barrero R.A."/>
            <person name="Guerrero F.D."/>
            <person name="Moolhuijzen P."/>
            <person name="Goolsby J.A."/>
            <person name="Tidwell J."/>
            <person name="Bellgard S.E."/>
            <person name="Bellgard M.I."/>
        </authorList>
    </citation>
    <scope>NUCLEOTIDE SEQUENCE</scope>
    <source>
        <tissue evidence="2">Shoot tissue taken approximately 20 cm above the soil surface</tissue>
    </source>
</reference>
<reference evidence="2" key="1">
    <citation type="submission" date="2014-09" db="EMBL/GenBank/DDBJ databases">
        <authorList>
            <person name="Magalhaes I.L.F."/>
            <person name="Oliveira U."/>
            <person name="Santos F.R."/>
            <person name="Vidigal T.H.D.A."/>
            <person name="Brescovit A.D."/>
            <person name="Santos A.J."/>
        </authorList>
    </citation>
    <scope>NUCLEOTIDE SEQUENCE</scope>
    <source>
        <tissue evidence="2">Shoot tissue taken approximately 20 cm above the soil surface</tissue>
    </source>
</reference>